<evidence type="ECO:0000313" key="3">
    <source>
        <dbReference type="EMBL" id="SHM36656.1"/>
    </source>
</evidence>
<feature type="region of interest" description="Disordered" evidence="1">
    <location>
        <begin position="1"/>
        <end position="51"/>
    </location>
</feature>
<sequence>MPSAASAASVTERRSFSRPRPIAAIESSSTTLASRTALSGSSTNADCTPNHRSRTVAAYSASSSGWTSGRAAGVAPSRPPFSPDRPPLAGRPAGTRPAVLLSVLLVLLAVVPLPNVGFVLPAPVVVAPVLDPVGGVVELGVLVVLDDEPEPVGVVLLAGVPDVRGAGVAGGVVRALSPLRSLVSTSDCTRDSCPLLR</sequence>
<evidence type="ECO:0000256" key="2">
    <source>
        <dbReference type="SAM" id="Phobius"/>
    </source>
</evidence>
<proteinExistence type="predicted"/>
<protein>
    <submittedName>
        <fullName evidence="3">Uncharacterized protein</fullName>
    </submittedName>
</protein>
<organism evidence="3 4">
    <name type="scientific">Cryptosporangium aurantiacum</name>
    <dbReference type="NCBI Taxonomy" id="134849"/>
    <lineage>
        <taxon>Bacteria</taxon>
        <taxon>Bacillati</taxon>
        <taxon>Actinomycetota</taxon>
        <taxon>Actinomycetes</taxon>
        <taxon>Cryptosporangiales</taxon>
        <taxon>Cryptosporangiaceae</taxon>
        <taxon>Cryptosporangium</taxon>
    </lineage>
</organism>
<gene>
    <name evidence="3" type="ORF">SAMN05443668_101414</name>
</gene>
<feature type="transmembrane region" description="Helical" evidence="2">
    <location>
        <begin position="98"/>
        <end position="120"/>
    </location>
</feature>
<accession>A0A1M7I777</accession>
<feature type="region of interest" description="Disordered" evidence="1">
    <location>
        <begin position="64"/>
        <end position="90"/>
    </location>
</feature>
<evidence type="ECO:0000256" key="1">
    <source>
        <dbReference type="SAM" id="MobiDB-lite"/>
    </source>
</evidence>
<name>A0A1M7I777_9ACTN</name>
<dbReference type="Proteomes" id="UP000184440">
    <property type="component" value="Unassembled WGS sequence"/>
</dbReference>
<evidence type="ECO:0000313" key="4">
    <source>
        <dbReference type="Proteomes" id="UP000184440"/>
    </source>
</evidence>
<reference evidence="3 4" key="1">
    <citation type="submission" date="2016-11" db="EMBL/GenBank/DDBJ databases">
        <authorList>
            <person name="Jaros S."/>
            <person name="Januszkiewicz K."/>
            <person name="Wedrychowicz H."/>
        </authorList>
    </citation>
    <scope>NUCLEOTIDE SEQUENCE [LARGE SCALE GENOMIC DNA]</scope>
    <source>
        <strain evidence="3 4">DSM 46144</strain>
    </source>
</reference>
<feature type="compositionally biased region" description="Pro residues" evidence="1">
    <location>
        <begin position="77"/>
        <end position="86"/>
    </location>
</feature>
<keyword evidence="4" id="KW-1185">Reference proteome</keyword>
<feature type="compositionally biased region" description="Low complexity" evidence="1">
    <location>
        <begin position="27"/>
        <end position="43"/>
    </location>
</feature>
<dbReference type="AlphaFoldDB" id="A0A1M7I777"/>
<keyword evidence="2" id="KW-0812">Transmembrane</keyword>
<dbReference type="STRING" id="134849.SAMN05443668_101414"/>
<dbReference type="EMBL" id="FRCS01000001">
    <property type="protein sequence ID" value="SHM36656.1"/>
    <property type="molecule type" value="Genomic_DNA"/>
</dbReference>
<keyword evidence="2" id="KW-1133">Transmembrane helix</keyword>
<keyword evidence="2" id="KW-0472">Membrane</keyword>